<feature type="transmembrane region" description="Helical" evidence="12">
    <location>
        <begin position="291"/>
        <end position="313"/>
    </location>
</feature>
<accession>A0A848QNC2</accession>
<evidence type="ECO:0000256" key="6">
    <source>
        <dbReference type="ARBA" id="ARBA00022692"/>
    </source>
</evidence>
<evidence type="ECO:0000256" key="1">
    <source>
        <dbReference type="ARBA" id="ARBA00000085"/>
    </source>
</evidence>
<evidence type="ECO:0000256" key="4">
    <source>
        <dbReference type="ARBA" id="ARBA00022553"/>
    </source>
</evidence>
<dbReference type="InterPro" id="IPR042240">
    <property type="entry name" value="CHASE_sf"/>
</dbReference>
<keyword evidence="5" id="KW-0808">Transferase</keyword>
<evidence type="ECO:0000256" key="5">
    <source>
        <dbReference type="ARBA" id="ARBA00022679"/>
    </source>
</evidence>
<dbReference type="EMBL" id="JABCRE010000003">
    <property type="protein sequence ID" value="NMW32240.1"/>
    <property type="molecule type" value="Genomic_DNA"/>
</dbReference>
<proteinExistence type="predicted"/>
<evidence type="ECO:0000313" key="15">
    <source>
        <dbReference type="Proteomes" id="UP000561181"/>
    </source>
</evidence>
<comment type="subcellular location">
    <subcellularLocation>
        <location evidence="2">Membrane</location>
    </subcellularLocation>
</comment>
<evidence type="ECO:0000313" key="14">
    <source>
        <dbReference type="EMBL" id="NMW32240.1"/>
    </source>
</evidence>
<evidence type="ECO:0000256" key="10">
    <source>
        <dbReference type="ARBA" id="ARBA00022989"/>
    </source>
</evidence>
<dbReference type="Pfam" id="PF03924">
    <property type="entry name" value="CHASE"/>
    <property type="match status" value="1"/>
</dbReference>
<keyword evidence="10 12" id="KW-1133">Transmembrane helix</keyword>
<keyword evidence="6 12" id="KW-0812">Transmembrane</keyword>
<dbReference type="GO" id="GO:0016020">
    <property type="term" value="C:membrane"/>
    <property type="evidence" value="ECO:0007669"/>
    <property type="project" value="UniProtKB-SubCell"/>
</dbReference>
<reference evidence="14 15" key="1">
    <citation type="submission" date="2020-04" db="EMBL/GenBank/DDBJ databases">
        <authorList>
            <person name="Liu A."/>
        </authorList>
    </citation>
    <scope>NUCLEOTIDE SEQUENCE [LARGE SCALE GENOMIC DNA]</scope>
    <source>
        <strain evidence="14 15">RZ02</strain>
    </source>
</reference>
<evidence type="ECO:0000256" key="7">
    <source>
        <dbReference type="ARBA" id="ARBA00022741"/>
    </source>
</evidence>
<evidence type="ECO:0000256" key="9">
    <source>
        <dbReference type="ARBA" id="ARBA00022840"/>
    </source>
</evidence>
<evidence type="ECO:0000256" key="12">
    <source>
        <dbReference type="SAM" id="Phobius"/>
    </source>
</evidence>
<evidence type="ECO:0000256" key="2">
    <source>
        <dbReference type="ARBA" id="ARBA00004370"/>
    </source>
</evidence>
<dbReference type="GO" id="GO:0005524">
    <property type="term" value="F:ATP binding"/>
    <property type="evidence" value="ECO:0007669"/>
    <property type="project" value="UniProtKB-KW"/>
</dbReference>
<dbReference type="SMART" id="SM01079">
    <property type="entry name" value="CHASE"/>
    <property type="match status" value="1"/>
</dbReference>
<evidence type="ECO:0000256" key="3">
    <source>
        <dbReference type="ARBA" id="ARBA00012438"/>
    </source>
</evidence>
<gene>
    <name evidence="14" type="ORF">HKD42_09235</name>
</gene>
<feature type="domain" description="CHASE" evidence="13">
    <location>
        <begin position="69"/>
        <end position="230"/>
    </location>
</feature>
<dbReference type="Gene3D" id="3.30.565.10">
    <property type="entry name" value="Histidine kinase-like ATPase, C-terminal domain"/>
    <property type="match status" value="1"/>
</dbReference>
<comment type="caution">
    <text evidence="14">The sequence shown here is derived from an EMBL/GenBank/DDBJ whole genome shotgun (WGS) entry which is preliminary data.</text>
</comment>
<keyword evidence="7" id="KW-0547">Nucleotide-binding</keyword>
<dbReference type="Gene3D" id="3.30.450.350">
    <property type="entry name" value="CHASE domain"/>
    <property type="match status" value="1"/>
</dbReference>
<keyword evidence="9" id="KW-0067">ATP-binding</keyword>
<dbReference type="PANTHER" id="PTHR41523:SF8">
    <property type="entry name" value="ETHYLENE RESPONSE SENSOR PROTEIN"/>
    <property type="match status" value="1"/>
</dbReference>
<name>A0A848QNC2_9SPHN</name>
<organism evidence="14 15">
    <name type="scientific">Pontixanthobacter rizhaonensis</name>
    <dbReference type="NCBI Taxonomy" id="2730337"/>
    <lineage>
        <taxon>Bacteria</taxon>
        <taxon>Pseudomonadati</taxon>
        <taxon>Pseudomonadota</taxon>
        <taxon>Alphaproteobacteria</taxon>
        <taxon>Sphingomonadales</taxon>
        <taxon>Erythrobacteraceae</taxon>
        <taxon>Pontixanthobacter</taxon>
    </lineage>
</organism>
<evidence type="ECO:0000259" key="13">
    <source>
        <dbReference type="PROSITE" id="PS50839"/>
    </source>
</evidence>
<dbReference type="PANTHER" id="PTHR41523">
    <property type="entry name" value="TWO-COMPONENT SYSTEM SENSOR PROTEIN"/>
    <property type="match status" value="1"/>
</dbReference>
<keyword evidence="8 14" id="KW-0418">Kinase</keyword>
<evidence type="ECO:0000256" key="11">
    <source>
        <dbReference type="ARBA" id="ARBA00023136"/>
    </source>
</evidence>
<dbReference type="GO" id="GO:0007165">
    <property type="term" value="P:signal transduction"/>
    <property type="evidence" value="ECO:0007669"/>
    <property type="project" value="UniProtKB-ARBA"/>
</dbReference>
<dbReference type="Proteomes" id="UP000561181">
    <property type="component" value="Unassembled WGS sequence"/>
</dbReference>
<dbReference type="InterPro" id="IPR036890">
    <property type="entry name" value="HATPase_C_sf"/>
</dbReference>
<keyword evidence="4" id="KW-0597">Phosphoprotein</keyword>
<dbReference type="InterPro" id="IPR006189">
    <property type="entry name" value="CHASE_dom"/>
</dbReference>
<evidence type="ECO:0000256" key="8">
    <source>
        <dbReference type="ARBA" id="ARBA00022777"/>
    </source>
</evidence>
<comment type="catalytic activity">
    <reaction evidence="1">
        <text>ATP + protein L-histidine = ADP + protein N-phospho-L-histidine.</text>
        <dbReference type="EC" id="2.7.13.3"/>
    </reaction>
</comment>
<keyword evidence="15" id="KW-1185">Reference proteome</keyword>
<dbReference type="GO" id="GO:0004673">
    <property type="term" value="F:protein histidine kinase activity"/>
    <property type="evidence" value="ECO:0007669"/>
    <property type="project" value="UniProtKB-EC"/>
</dbReference>
<dbReference type="EC" id="2.7.13.3" evidence="3"/>
<protein>
    <recommendedName>
        <fullName evidence="3">histidine kinase</fullName>
        <ecNumber evidence="3">2.7.13.3</ecNumber>
    </recommendedName>
</protein>
<dbReference type="SMART" id="SM00911">
    <property type="entry name" value="HWE_HK"/>
    <property type="match status" value="1"/>
</dbReference>
<dbReference type="PROSITE" id="PS50839">
    <property type="entry name" value="CHASE"/>
    <property type="match status" value="1"/>
</dbReference>
<dbReference type="InterPro" id="IPR011102">
    <property type="entry name" value="Sig_transdc_His_kinase_HWE"/>
</dbReference>
<keyword evidence="11 12" id="KW-0472">Membrane</keyword>
<dbReference type="Pfam" id="PF07536">
    <property type="entry name" value="HWE_HK"/>
    <property type="match status" value="1"/>
</dbReference>
<dbReference type="AlphaFoldDB" id="A0A848QNC2"/>
<dbReference type="SUPFAM" id="SSF55874">
    <property type="entry name" value="ATPase domain of HSP90 chaperone/DNA topoisomerase II/histidine kinase"/>
    <property type="match status" value="1"/>
</dbReference>
<sequence>MDFPRALPAAVFLLIAAITGLSVFAIERGEHQQEHAELRERAKAVASALERRGGTTASYLRAGAALFSTNADVTPELFDRFVSNIQLDSDYRGADGLGWAKRLTASGVEQFEQDYEAQFGESIRVLPDVAVGQSAVVPVTLLRPDTERNRRATGYDMYSEPVRRAAMDLARQTNRPIASGKLVLLQEGEGSEAGFIIYMPTFVEGRSAQPPKGFVYSPFNANEFLASALELETRGDKGLRLFDGPNAPGNLLAEIAPRQRTGVTVSEPVTIASRQMVLEVESARGYSLSKLSILTLLFGILVGSLLMIVVRLLTRQAIEDDASLAWLKEQSSIRDSLTRELNHRVKNTLANVLSIIALTRRRSKSLDDFADSLDGRIRALSATHDLLTQSDWGTTPIRDLIVAEMAPYAKNHDNVLNLEGPEVELAPSDALSLGLAIHELATNAAKYGALSQSGGSVHISWAKLSDELARLEWRESGGPTVSEERVCGFGTNLIEKIVAHELRNPVELNFHPSGVECKLTVPLRKPSDFAIRAHKSG</sequence>